<proteinExistence type="predicted"/>
<dbReference type="Proteomes" id="UP000184212">
    <property type="component" value="Unassembled WGS sequence"/>
</dbReference>
<dbReference type="Pfam" id="PF17957">
    <property type="entry name" value="Big_7"/>
    <property type="match status" value="1"/>
</dbReference>
<dbReference type="AlphaFoldDB" id="A0A1M5JTY7"/>
<evidence type="ECO:0008006" key="3">
    <source>
        <dbReference type="Google" id="ProtNLM"/>
    </source>
</evidence>
<name>A0A1M5JTY7_9BACT</name>
<sequence>MPVWNNVPISLEASDDMGIASVEVLVDGVSIGTLTQAPYTVTWDGTNATDGVHTIKAIVTDKSGNKTEKETTVTLQNTLLTVDIAANQLDGDERGFVFLSDETGNLIASTEYKNNNDVVLKSPTFAGTKFFLTEVLVTDHSGQNEVRLWTYPEIERGQAWKVLDDRNTNDDVNVGLASLTLTNAVTNSIYDIYSNAREQTGLDDSRTTGSIHLGTTPSKLYVTRRAKDSGTPLAYGFFSNVVVGDNTLNLSQVNQSVSKLTATMPEEMSYASVYVRAYSTSNDYTYPYVLGTFTNGGSNSGIESFDIYYPGTAFATYYSIIEMGSDDLSYYGGSHTSLFDVTEITNTVSFGFANDKLTYSATGDFAFISTVFETDNSEWFLVLPEGSNKVVPALKLPDPLKAFEIPVFGSPESYDAYKFDGVADYNAVKTFISTSSYSLDELFDDGKNFTEITYWNLPANGRSKTAHKKHSLGTAFRK</sequence>
<dbReference type="InterPro" id="IPR013783">
    <property type="entry name" value="Ig-like_fold"/>
</dbReference>
<evidence type="ECO:0000313" key="1">
    <source>
        <dbReference type="EMBL" id="SHG44016.1"/>
    </source>
</evidence>
<evidence type="ECO:0000313" key="2">
    <source>
        <dbReference type="Proteomes" id="UP000184212"/>
    </source>
</evidence>
<gene>
    <name evidence="1" type="ORF">SAMN04488109_0284</name>
</gene>
<keyword evidence="2" id="KW-1185">Reference proteome</keyword>
<dbReference type="STRING" id="947013.SAMN04488109_0284"/>
<organism evidence="1 2">
    <name type="scientific">Chryseolinea serpens</name>
    <dbReference type="NCBI Taxonomy" id="947013"/>
    <lineage>
        <taxon>Bacteria</taxon>
        <taxon>Pseudomonadati</taxon>
        <taxon>Bacteroidota</taxon>
        <taxon>Cytophagia</taxon>
        <taxon>Cytophagales</taxon>
        <taxon>Fulvivirgaceae</taxon>
        <taxon>Chryseolinea</taxon>
    </lineage>
</organism>
<reference evidence="1 2" key="1">
    <citation type="submission" date="2016-11" db="EMBL/GenBank/DDBJ databases">
        <authorList>
            <person name="Jaros S."/>
            <person name="Januszkiewicz K."/>
            <person name="Wedrychowicz H."/>
        </authorList>
    </citation>
    <scope>NUCLEOTIDE SEQUENCE [LARGE SCALE GENOMIC DNA]</scope>
    <source>
        <strain evidence="1 2">DSM 24574</strain>
    </source>
</reference>
<protein>
    <recommendedName>
        <fullName evidence="3">Ig-like domain (Group 3)</fullName>
    </recommendedName>
</protein>
<accession>A0A1M5JTY7</accession>
<dbReference type="EMBL" id="FQWQ01000001">
    <property type="protein sequence ID" value="SHG44016.1"/>
    <property type="molecule type" value="Genomic_DNA"/>
</dbReference>
<dbReference type="Gene3D" id="2.60.40.10">
    <property type="entry name" value="Immunoglobulins"/>
    <property type="match status" value="1"/>
</dbReference>